<reference evidence="11 12" key="1">
    <citation type="submission" date="2015-01" db="EMBL/GenBank/DDBJ databases">
        <title>Ahrensia donghaiensis sp. nov., a novel dimethylsulphoniopropionate-cleavage bacterium isolated from seawater and emended descriptions of the genus Ahrensia and Ahrensia kielensis.</title>
        <authorList>
            <person name="Liu J."/>
        </authorList>
    </citation>
    <scope>NUCLEOTIDE SEQUENCE [LARGE SCALE GENOMIC DNA]</scope>
    <source>
        <strain evidence="11 12">LZD062</strain>
    </source>
</reference>
<dbReference type="PATRIC" id="fig|1514904.3.peg.2115"/>
<evidence type="ECO:0000256" key="8">
    <source>
        <dbReference type="ARBA" id="ARBA00038436"/>
    </source>
</evidence>
<keyword evidence="12" id="KW-1185">Reference proteome</keyword>
<dbReference type="GO" id="GO:0022857">
    <property type="term" value="F:transmembrane transporter activity"/>
    <property type="evidence" value="ECO:0007669"/>
    <property type="project" value="UniProtKB-UniRule"/>
</dbReference>
<evidence type="ECO:0000256" key="1">
    <source>
        <dbReference type="ARBA" id="ARBA00004429"/>
    </source>
</evidence>
<keyword evidence="7 9" id="KW-0472">Membrane</keyword>
<feature type="domain" description="Tripartite ATP-independent periplasmic transporters DctQ component" evidence="10">
    <location>
        <begin position="19"/>
        <end position="152"/>
    </location>
</feature>
<dbReference type="AlphaFoldDB" id="A0A0N0VLB3"/>
<evidence type="ECO:0000256" key="6">
    <source>
        <dbReference type="ARBA" id="ARBA00022989"/>
    </source>
</evidence>
<feature type="transmembrane region" description="Helical" evidence="9">
    <location>
        <begin position="46"/>
        <end position="63"/>
    </location>
</feature>
<feature type="transmembrane region" description="Helical" evidence="9">
    <location>
        <begin position="125"/>
        <end position="146"/>
    </location>
</feature>
<comment type="subunit">
    <text evidence="9">The complex comprises the extracytoplasmic solute receptor protein and the two transmembrane proteins.</text>
</comment>
<sequence length="171" mass="19151">MRYLRQFERVFLVSVLLSMVALFSLNVVAREIGGNFASQMAWVDEAVRLMNIFLVFGALGLALEKGRHVGIDTLRELLPKTARNTLRKIIDVVGCIFCAYMTYLAYLLVVFVLNTGQRSPTLDIPVGWLYTAPVVGFGLLSLRYFLSLISIINRYSPDEEDDASSFEGAKS</sequence>
<keyword evidence="5 9" id="KW-0812">Transmembrane</keyword>
<keyword evidence="2 9" id="KW-0813">Transport</keyword>
<dbReference type="PANTHER" id="PTHR35011">
    <property type="entry name" value="2,3-DIKETO-L-GULONATE TRAP TRANSPORTER SMALL PERMEASE PROTEIN YIAM"/>
    <property type="match status" value="1"/>
</dbReference>
<protein>
    <recommendedName>
        <fullName evidence="9">TRAP transporter small permease protein</fullName>
    </recommendedName>
</protein>
<accession>A0A0N0VLB3</accession>
<dbReference type="STRING" id="1514904.SU32_14880"/>
<comment type="similarity">
    <text evidence="8 9">Belongs to the TRAP transporter small permease family.</text>
</comment>
<keyword evidence="6 9" id="KW-1133">Transmembrane helix</keyword>
<dbReference type="PANTHER" id="PTHR35011:SF10">
    <property type="entry name" value="TRAP TRANSPORTER SMALL PERMEASE PROTEIN"/>
    <property type="match status" value="1"/>
</dbReference>
<comment type="subcellular location">
    <subcellularLocation>
        <location evidence="1 9">Cell inner membrane</location>
        <topology evidence="1 9">Multi-pass membrane protein</topology>
    </subcellularLocation>
</comment>
<dbReference type="InterPro" id="IPR007387">
    <property type="entry name" value="TRAP_DctQ"/>
</dbReference>
<dbReference type="InterPro" id="IPR055348">
    <property type="entry name" value="DctQ"/>
</dbReference>
<keyword evidence="4 9" id="KW-0997">Cell inner membrane</keyword>
<gene>
    <name evidence="11" type="ORF">SU32_14880</name>
</gene>
<evidence type="ECO:0000313" key="12">
    <source>
        <dbReference type="Proteomes" id="UP000038011"/>
    </source>
</evidence>
<comment type="function">
    <text evidence="9">Part of the tripartite ATP-independent periplasmic (TRAP) transport system.</text>
</comment>
<keyword evidence="3" id="KW-1003">Cell membrane</keyword>
<proteinExistence type="inferred from homology"/>
<dbReference type="OrthoDB" id="7843639at2"/>
<comment type="caution">
    <text evidence="11">The sequence shown here is derived from an EMBL/GenBank/DDBJ whole genome shotgun (WGS) entry which is preliminary data.</text>
</comment>
<dbReference type="RefSeq" id="WP_054000205.1">
    <property type="nucleotide sequence ID" value="NZ_JXMU01000027.1"/>
</dbReference>
<organism evidence="11 12">
    <name type="scientific">Ahrensia marina</name>
    <dbReference type="NCBI Taxonomy" id="1514904"/>
    <lineage>
        <taxon>Bacteria</taxon>
        <taxon>Pseudomonadati</taxon>
        <taxon>Pseudomonadota</taxon>
        <taxon>Alphaproteobacteria</taxon>
        <taxon>Hyphomicrobiales</taxon>
        <taxon>Ahrensiaceae</taxon>
        <taxon>Ahrensia</taxon>
    </lineage>
</organism>
<dbReference type="GO" id="GO:0015740">
    <property type="term" value="P:C4-dicarboxylate transport"/>
    <property type="evidence" value="ECO:0007669"/>
    <property type="project" value="TreeGrafter"/>
</dbReference>
<comment type="caution">
    <text evidence="9">Lacks conserved residue(s) required for the propagation of feature annotation.</text>
</comment>
<evidence type="ECO:0000256" key="9">
    <source>
        <dbReference type="RuleBase" id="RU369079"/>
    </source>
</evidence>
<evidence type="ECO:0000256" key="7">
    <source>
        <dbReference type="ARBA" id="ARBA00023136"/>
    </source>
</evidence>
<evidence type="ECO:0000313" key="11">
    <source>
        <dbReference type="EMBL" id="KPB00238.1"/>
    </source>
</evidence>
<evidence type="ECO:0000256" key="4">
    <source>
        <dbReference type="ARBA" id="ARBA00022519"/>
    </source>
</evidence>
<evidence type="ECO:0000256" key="2">
    <source>
        <dbReference type="ARBA" id="ARBA00022448"/>
    </source>
</evidence>
<evidence type="ECO:0000256" key="5">
    <source>
        <dbReference type="ARBA" id="ARBA00022692"/>
    </source>
</evidence>
<evidence type="ECO:0000259" key="10">
    <source>
        <dbReference type="Pfam" id="PF04290"/>
    </source>
</evidence>
<dbReference type="EMBL" id="JXMU01000027">
    <property type="protein sequence ID" value="KPB00238.1"/>
    <property type="molecule type" value="Genomic_DNA"/>
</dbReference>
<name>A0A0N0VLB3_9HYPH</name>
<dbReference type="Pfam" id="PF04290">
    <property type="entry name" value="DctQ"/>
    <property type="match status" value="1"/>
</dbReference>
<feature type="transmembrane region" description="Helical" evidence="9">
    <location>
        <begin position="89"/>
        <end position="113"/>
    </location>
</feature>
<evidence type="ECO:0000256" key="3">
    <source>
        <dbReference type="ARBA" id="ARBA00022475"/>
    </source>
</evidence>
<dbReference type="Proteomes" id="UP000038011">
    <property type="component" value="Unassembled WGS sequence"/>
</dbReference>
<dbReference type="GO" id="GO:0005886">
    <property type="term" value="C:plasma membrane"/>
    <property type="evidence" value="ECO:0007669"/>
    <property type="project" value="UniProtKB-SubCell"/>
</dbReference>